<dbReference type="GO" id="GO:0008033">
    <property type="term" value="P:tRNA processing"/>
    <property type="evidence" value="ECO:0007669"/>
    <property type="project" value="InterPro"/>
</dbReference>
<keyword evidence="2 4" id="KW-0808">Transferase</keyword>
<dbReference type="GO" id="GO:0030697">
    <property type="term" value="F:tRNA (uracil(54)-C5)-methyltransferase activity, S-adenosyl methionine-dependent"/>
    <property type="evidence" value="ECO:0007669"/>
    <property type="project" value="InterPro"/>
</dbReference>
<dbReference type="FunFam" id="2.40.50.140:FF:000201">
    <property type="entry name" value="TRM2p tRNA methyltransferase"/>
    <property type="match status" value="1"/>
</dbReference>
<organism evidence="8 9">
    <name type="scientific">Collybia nuda</name>
    <dbReference type="NCBI Taxonomy" id="64659"/>
    <lineage>
        <taxon>Eukaryota</taxon>
        <taxon>Fungi</taxon>
        <taxon>Dikarya</taxon>
        <taxon>Basidiomycota</taxon>
        <taxon>Agaricomycotina</taxon>
        <taxon>Agaricomycetes</taxon>
        <taxon>Agaricomycetidae</taxon>
        <taxon>Agaricales</taxon>
        <taxon>Tricholomatineae</taxon>
        <taxon>Clitocybaceae</taxon>
        <taxon>Collybia</taxon>
    </lineage>
</organism>
<feature type="domain" description="TRAM" evidence="7">
    <location>
        <begin position="87"/>
        <end position="149"/>
    </location>
</feature>
<feature type="active site" evidence="5">
    <location>
        <position position="502"/>
    </location>
</feature>
<dbReference type="PROSITE" id="PS01231">
    <property type="entry name" value="TRMA_2"/>
    <property type="match status" value="1"/>
</dbReference>
<dbReference type="OrthoDB" id="10250660at2759"/>
<dbReference type="InterPro" id="IPR012340">
    <property type="entry name" value="NA-bd_OB-fold"/>
</dbReference>
<evidence type="ECO:0000256" key="3">
    <source>
        <dbReference type="ARBA" id="ARBA00022691"/>
    </source>
</evidence>
<dbReference type="PROSITE" id="PS01230">
    <property type="entry name" value="TRMA_1"/>
    <property type="match status" value="1"/>
</dbReference>
<dbReference type="InterPro" id="IPR030390">
    <property type="entry name" value="MeTrfase_TrmA_AS"/>
</dbReference>
<dbReference type="PROSITE" id="PS51687">
    <property type="entry name" value="SAM_MT_RNA_M5U"/>
    <property type="match status" value="1"/>
</dbReference>
<evidence type="ECO:0000256" key="2">
    <source>
        <dbReference type="ARBA" id="ARBA00022679"/>
    </source>
</evidence>
<evidence type="ECO:0000256" key="4">
    <source>
        <dbReference type="PROSITE-ProRule" id="PRU01024"/>
    </source>
</evidence>
<feature type="compositionally biased region" description="Basic residues" evidence="6">
    <location>
        <begin position="24"/>
        <end position="33"/>
    </location>
</feature>
<feature type="binding site" evidence="4">
    <location>
        <position position="365"/>
    </location>
    <ligand>
        <name>S-adenosyl-L-methionine</name>
        <dbReference type="ChEBI" id="CHEBI:59789"/>
    </ligand>
</feature>
<dbReference type="Pfam" id="PF05958">
    <property type="entry name" value="tRNA_U5-meth_tr"/>
    <property type="match status" value="1"/>
</dbReference>
<dbReference type="Gene3D" id="2.40.50.140">
    <property type="entry name" value="Nucleic acid-binding proteins"/>
    <property type="match status" value="1"/>
</dbReference>
<dbReference type="InterPro" id="IPR025795">
    <property type="entry name" value="tRNA_(uracil-5-)_MeTrfase"/>
</dbReference>
<dbReference type="PANTHER" id="PTHR11061">
    <property type="entry name" value="RNA M5U METHYLTRANSFERASE"/>
    <property type="match status" value="1"/>
</dbReference>
<dbReference type="Proteomes" id="UP000807353">
    <property type="component" value="Unassembled WGS sequence"/>
</dbReference>
<dbReference type="InterPro" id="IPR002792">
    <property type="entry name" value="TRAM_dom"/>
</dbReference>
<keyword evidence="3 4" id="KW-0949">S-adenosyl-L-methionine</keyword>
<feature type="binding site" evidence="4">
    <location>
        <position position="475"/>
    </location>
    <ligand>
        <name>S-adenosyl-L-methionine</name>
        <dbReference type="ChEBI" id="CHEBI:59789"/>
    </ligand>
</feature>
<evidence type="ECO:0000313" key="9">
    <source>
        <dbReference type="Proteomes" id="UP000807353"/>
    </source>
</evidence>
<feature type="binding site" evidence="4">
    <location>
        <position position="404"/>
    </location>
    <ligand>
        <name>S-adenosyl-L-methionine</name>
        <dbReference type="ChEBI" id="CHEBI:59789"/>
    </ligand>
</feature>
<dbReference type="AlphaFoldDB" id="A0A9P6CG06"/>
<dbReference type="InterPro" id="IPR029063">
    <property type="entry name" value="SAM-dependent_MTases_sf"/>
</dbReference>
<protein>
    <submittedName>
        <fullName evidence="8">tRNA methyltransferase</fullName>
    </submittedName>
</protein>
<dbReference type="InterPro" id="IPR010280">
    <property type="entry name" value="U5_MeTrfase_fam"/>
</dbReference>
<feature type="region of interest" description="Disordered" evidence="6">
    <location>
        <begin position="1"/>
        <end position="50"/>
    </location>
</feature>
<evidence type="ECO:0000313" key="8">
    <source>
        <dbReference type="EMBL" id="KAF9464557.1"/>
    </source>
</evidence>
<name>A0A9P6CG06_9AGAR</name>
<dbReference type="GO" id="GO:0032259">
    <property type="term" value="P:methylation"/>
    <property type="evidence" value="ECO:0007669"/>
    <property type="project" value="UniProtKB-KW"/>
</dbReference>
<dbReference type="PROSITE" id="PS50926">
    <property type="entry name" value="TRAM"/>
    <property type="match status" value="1"/>
</dbReference>
<dbReference type="InterPro" id="IPR030391">
    <property type="entry name" value="MeTrfase_TrmA_CS"/>
</dbReference>
<feature type="active site" description="Nucleophile" evidence="4">
    <location>
        <position position="502"/>
    </location>
</feature>
<sequence>MTDSPKVGQVHTLPASELELPAIKKPRLVGKKGPKGESKRAKKRREKQKDLPELCSTEDVLWRDVIAVLGQDVVDKAIDEGVEFDSPFEYHQEVELEVSSLCSSGDALAVPLNAKRPWTVVVPFALPGERIRARIYRNARLHSFADLLEIVTPNPELRDDGLVQCKYFGSCAGCQYQMLSYDTQLNLKKDVVVKAYKNFSNLPESSVPAILPTIGSPLQYGYRTKLTPHFEAPPKAARKDKSITEEGVRPDWLSIGFNKVGTFKTMDIEDCPIAVPIINKAYAPVREDIIKNIYTYSKGVSLLFRDSLEVTSDAKSASSTPPASDEVEALTSALDKHVCITDQKATVREKVGDWVFEYNAGSFFQNNNSVLVPLTNYVRDAIFPLSSTSIDSDPSPPTHLVDAYCGAGLFAITLSPHFKTVAGIELSADSIKFATRNAKLNDIPADKITFRAGDAAAIFKTVGEFPPEKTVLLIDPPRKGCDDKFIQQLLAFRCKTVIYVSCNVHTQARDVGVILKATENDDPGKKYVLESVRGFDLFPQTAHVESVAVLRLV</sequence>
<dbReference type="EMBL" id="MU150253">
    <property type="protein sequence ID" value="KAF9464557.1"/>
    <property type="molecule type" value="Genomic_DNA"/>
</dbReference>
<reference evidence="8" key="1">
    <citation type="submission" date="2020-11" db="EMBL/GenBank/DDBJ databases">
        <authorList>
            <consortium name="DOE Joint Genome Institute"/>
            <person name="Ahrendt S."/>
            <person name="Riley R."/>
            <person name="Andreopoulos W."/>
            <person name="Labutti K."/>
            <person name="Pangilinan J."/>
            <person name="Ruiz-Duenas F.J."/>
            <person name="Barrasa J.M."/>
            <person name="Sanchez-Garcia M."/>
            <person name="Camarero S."/>
            <person name="Miyauchi S."/>
            <person name="Serrano A."/>
            <person name="Linde D."/>
            <person name="Babiker R."/>
            <person name="Drula E."/>
            <person name="Ayuso-Fernandez I."/>
            <person name="Pacheco R."/>
            <person name="Padilla G."/>
            <person name="Ferreira P."/>
            <person name="Barriuso J."/>
            <person name="Kellner H."/>
            <person name="Castanera R."/>
            <person name="Alfaro M."/>
            <person name="Ramirez L."/>
            <person name="Pisabarro A.G."/>
            <person name="Kuo A."/>
            <person name="Tritt A."/>
            <person name="Lipzen A."/>
            <person name="He G."/>
            <person name="Yan M."/>
            <person name="Ng V."/>
            <person name="Cullen D."/>
            <person name="Martin F."/>
            <person name="Rosso M.-N."/>
            <person name="Henrissat B."/>
            <person name="Hibbett D."/>
            <person name="Martinez A.T."/>
            <person name="Grigoriev I.V."/>
        </authorList>
    </citation>
    <scope>NUCLEOTIDE SEQUENCE</scope>
    <source>
        <strain evidence="8">CBS 247.69</strain>
    </source>
</reference>
<proteinExistence type="inferred from homology"/>
<evidence type="ECO:0000256" key="6">
    <source>
        <dbReference type="SAM" id="MobiDB-lite"/>
    </source>
</evidence>
<comment type="caution">
    <text evidence="8">The sequence shown here is derived from an EMBL/GenBank/DDBJ whole genome shotgun (WGS) entry which is preliminary data.</text>
</comment>
<keyword evidence="1 4" id="KW-0489">Methyltransferase</keyword>
<feature type="binding site" evidence="4">
    <location>
        <position position="425"/>
    </location>
    <ligand>
        <name>S-adenosyl-L-methionine</name>
        <dbReference type="ChEBI" id="CHEBI:59789"/>
    </ligand>
</feature>
<keyword evidence="9" id="KW-1185">Reference proteome</keyword>
<accession>A0A9P6CG06</accession>
<dbReference type="SUPFAM" id="SSF53335">
    <property type="entry name" value="S-adenosyl-L-methionine-dependent methyltransferases"/>
    <property type="match status" value="1"/>
</dbReference>
<dbReference type="Gene3D" id="3.40.50.150">
    <property type="entry name" value="Vaccinia Virus protein VP39"/>
    <property type="match status" value="2"/>
</dbReference>
<dbReference type="GO" id="GO:0009451">
    <property type="term" value="P:RNA modification"/>
    <property type="evidence" value="ECO:0007669"/>
    <property type="project" value="UniProtKB-ARBA"/>
</dbReference>
<dbReference type="PANTHER" id="PTHR11061:SF30">
    <property type="entry name" value="TRNA (URACIL(54)-C(5))-METHYLTRANSFERASE"/>
    <property type="match status" value="1"/>
</dbReference>
<evidence type="ECO:0000259" key="7">
    <source>
        <dbReference type="PROSITE" id="PS50926"/>
    </source>
</evidence>
<dbReference type="SUPFAM" id="SSF50249">
    <property type="entry name" value="Nucleic acid-binding proteins"/>
    <property type="match status" value="1"/>
</dbReference>
<dbReference type="PROSITE" id="PS51622">
    <property type="entry name" value="SAM_MT_RNA_M5U_2"/>
    <property type="match status" value="1"/>
</dbReference>
<gene>
    <name evidence="8" type="ORF">BDZ94DRAFT_1161857</name>
</gene>
<evidence type="ECO:0000256" key="5">
    <source>
        <dbReference type="PROSITE-ProRule" id="PRU10015"/>
    </source>
</evidence>
<evidence type="ECO:0000256" key="1">
    <source>
        <dbReference type="ARBA" id="ARBA00022603"/>
    </source>
</evidence>
<comment type="similarity">
    <text evidence="4">Belongs to the class I-like SAM-binding methyltransferase superfamily. RNA M5U methyltransferase family.</text>
</comment>